<reference evidence="1 2" key="1">
    <citation type="journal article" date="2015" name="Nature">
        <title>rRNA introns, odd ribosomes, and small enigmatic genomes across a large radiation of phyla.</title>
        <authorList>
            <person name="Brown C.T."/>
            <person name="Hug L.A."/>
            <person name="Thomas B.C."/>
            <person name="Sharon I."/>
            <person name="Castelle C.J."/>
            <person name="Singh A."/>
            <person name="Wilkins M.J."/>
            <person name="Williams K.H."/>
            <person name="Banfield J.F."/>
        </authorList>
    </citation>
    <scope>NUCLEOTIDE SEQUENCE [LARGE SCALE GENOMIC DNA]</scope>
</reference>
<evidence type="ECO:0000313" key="1">
    <source>
        <dbReference type="EMBL" id="KKR87917.1"/>
    </source>
</evidence>
<accession>A0A0G0XJR6</accession>
<evidence type="ECO:0000313" key="2">
    <source>
        <dbReference type="Proteomes" id="UP000034854"/>
    </source>
</evidence>
<organism evidence="1 2">
    <name type="scientific">Candidatus Curtissbacteria bacterium GW2011_GWA1_41_11</name>
    <dbReference type="NCBI Taxonomy" id="1618409"/>
    <lineage>
        <taxon>Bacteria</taxon>
        <taxon>Candidatus Curtissiibacteriota</taxon>
    </lineage>
</organism>
<evidence type="ECO:0008006" key="3">
    <source>
        <dbReference type="Google" id="ProtNLM"/>
    </source>
</evidence>
<gene>
    <name evidence="1" type="ORF">UU34_C0002G0034</name>
</gene>
<dbReference type="AlphaFoldDB" id="A0A0G0XJR6"/>
<dbReference type="SUPFAM" id="SSF143100">
    <property type="entry name" value="TTHA1013/TTHA0281-like"/>
    <property type="match status" value="1"/>
</dbReference>
<protein>
    <recommendedName>
        <fullName evidence="3">HicB family protein</fullName>
    </recommendedName>
</protein>
<dbReference type="InterPro" id="IPR035069">
    <property type="entry name" value="TTHA1013/TTHA0281-like"/>
</dbReference>
<comment type="caution">
    <text evidence="1">The sequence shown here is derived from an EMBL/GenBank/DDBJ whole genome shotgun (WGS) entry which is preliminary data.</text>
</comment>
<proteinExistence type="predicted"/>
<sequence>MKIGKFAFRAETFKEGNLYVSLSPELGVSSFGKTEKEAKESLKEAVGLFLDECQRLGTLREVLNESGFKEQGKAWIAPRPKIETVAIGA</sequence>
<dbReference type="EMBL" id="LCAG01000002">
    <property type="protein sequence ID" value="KKR87917.1"/>
    <property type="molecule type" value="Genomic_DNA"/>
</dbReference>
<name>A0A0G0XJR6_9BACT</name>
<dbReference type="Proteomes" id="UP000034854">
    <property type="component" value="Unassembled WGS sequence"/>
</dbReference>